<dbReference type="AlphaFoldDB" id="A0A0N5DBD4"/>
<evidence type="ECO:0000256" key="4">
    <source>
        <dbReference type="ARBA" id="ARBA00034617"/>
    </source>
</evidence>
<dbReference type="EMBL" id="UYYF01005135">
    <property type="protein sequence ID" value="VDN08182.1"/>
    <property type="molecule type" value="Genomic_DNA"/>
</dbReference>
<keyword evidence="3" id="KW-0413">Isomerase</keyword>
<evidence type="ECO:0000256" key="1">
    <source>
        <dbReference type="ARBA" id="ARBA00005446"/>
    </source>
</evidence>
<dbReference type="GO" id="GO:0005694">
    <property type="term" value="C:chromosome"/>
    <property type="evidence" value="ECO:0007669"/>
    <property type="project" value="TreeGrafter"/>
</dbReference>
<dbReference type="GO" id="GO:0000724">
    <property type="term" value="P:double-strand break repair via homologous recombination"/>
    <property type="evidence" value="ECO:0007669"/>
    <property type="project" value="TreeGrafter"/>
</dbReference>
<dbReference type="PANTHER" id="PTHR13710">
    <property type="entry name" value="DNA HELICASE RECQ FAMILY MEMBER"/>
    <property type="match status" value="1"/>
</dbReference>
<keyword evidence="2" id="KW-0238">DNA-binding</keyword>
<evidence type="ECO:0000313" key="7">
    <source>
        <dbReference type="EMBL" id="VDN08182.1"/>
    </source>
</evidence>
<dbReference type="GO" id="GO:0043138">
    <property type="term" value="F:3'-5' DNA helicase activity"/>
    <property type="evidence" value="ECO:0007669"/>
    <property type="project" value="UniProtKB-EC"/>
</dbReference>
<name>A0A0N5DBD4_THECL</name>
<evidence type="ECO:0000313" key="8">
    <source>
        <dbReference type="Proteomes" id="UP000276776"/>
    </source>
</evidence>
<dbReference type="GO" id="GO:0005737">
    <property type="term" value="C:cytoplasm"/>
    <property type="evidence" value="ECO:0007669"/>
    <property type="project" value="TreeGrafter"/>
</dbReference>
<keyword evidence="6" id="KW-0472">Membrane</keyword>
<reference evidence="7 8" key="2">
    <citation type="submission" date="2018-11" db="EMBL/GenBank/DDBJ databases">
        <authorList>
            <consortium name="Pathogen Informatics"/>
        </authorList>
    </citation>
    <scope>NUCLEOTIDE SEQUENCE [LARGE SCALE GENOMIC DNA]</scope>
</reference>
<gene>
    <name evidence="7" type="ORF">TCLT_LOCUS10485</name>
</gene>
<evidence type="ECO:0000256" key="6">
    <source>
        <dbReference type="SAM" id="Phobius"/>
    </source>
</evidence>
<comment type="catalytic activity">
    <reaction evidence="4">
        <text>Couples ATP hydrolysis with the unwinding of duplex DNA by translocating in the 3'-5' direction.</text>
        <dbReference type="EC" id="5.6.2.4"/>
    </reaction>
</comment>
<dbReference type="Gene3D" id="3.40.50.300">
    <property type="entry name" value="P-loop containing nucleotide triphosphate hydrolases"/>
    <property type="match status" value="1"/>
</dbReference>
<accession>A0A0N5DBD4</accession>
<dbReference type="GO" id="GO:0003677">
    <property type="term" value="F:DNA binding"/>
    <property type="evidence" value="ECO:0007669"/>
    <property type="project" value="UniProtKB-KW"/>
</dbReference>
<dbReference type="InterPro" id="IPR027417">
    <property type="entry name" value="P-loop_NTPase"/>
</dbReference>
<proteinExistence type="inferred from homology"/>
<protein>
    <recommendedName>
        <fullName evidence="5">DNA 3'-5' helicase</fullName>
        <ecNumber evidence="5">5.6.2.4</ecNumber>
    </recommendedName>
</protein>
<dbReference type="GO" id="GO:0009378">
    <property type="term" value="F:four-way junction helicase activity"/>
    <property type="evidence" value="ECO:0007669"/>
    <property type="project" value="TreeGrafter"/>
</dbReference>
<dbReference type="OrthoDB" id="10261556at2759"/>
<evidence type="ECO:0000256" key="5">
    <source>
        <dbReference type="ARBA" id="ARBA00034808"/>
    </source>
</evidence>
<evidence type="ECO:0000256" key="3">
    <source>
        <dbReference type="ARBA" id="ARBA00023235"/>
    </source>
</evidence>
<feature type="transmembrane region" description="Helical" evidence="6">
    <location>
        <begin position="103"/>
        <end position="125"/>
    </location>
</feature>
<keyword evidence="6" id="KW-1133">Transmembrane helix</keyword>
<dbReference type="EC" id="5.6.2.4" evidence="5"/>
<evidence type="ECO:0000256" key="2">
    <source>
        <dbReference type="ARBA" id="ARBA00023125"/>
    </source>
</evidence>
<dbReference type="SUPFAM" id="SSF52540">
    <property type="entry name" value="P-loop containing nucleoside triphosphate hydrolases"/>
    <property type="match status" value="1"/>
</dbReference>
<organism evidence="9">
    <name type="scientific">Thelazia callipaeda</name>
    <name type="common">Oriental eyeworm</name>
    <name type="synonym">Parasitic nematode</name>
    <dbReference type="NCBI Taxonomy" id="103827"/>
    <lineage>
        <taxon>Eukaryota</taxon>
        <taxon>Metazoa</taxon>
        <taxon>Ecdysozoa</taxon>
        <taxon>Nematoda</taxon>
        <taxon>Chromadorea</taxon>
        <taxon>Rhabditida</taxon>
        <taxon>Spirurina</taxon>
        <taxon>Spiruromorpha</taxon>
        <taxon>Thelazioidea</taxon>
        <taxon>Thelaziidae</taxon>
        <taxon>Thelazia</taxon>
    </lineage>
</organism>
<comment type="similarity">
    <text evidence="1">Belongs to the helicase family. RecQ subfamily.</text>
</comment>
<keyword evidence="6" id="KW-0812">Transmembrane</keyword>
<dbReference type="WBParaSite" id="TCLT_0001049601-mRNA-1">
    <property type="protein sequence ID" value="TCLT_0001049601-mRNA-1"/>
    <property type="gene ID" value="TCLT_0001049601"/>
</dbReference>
<dbReference type="PANTHER" id="PTHR13710:SF105">
    <property type="entry name" value="ATP-DEPENDENT DNA HELICASE Q1"/>
    <property type="match status" value="1"/>
</dbReference>
<reference evidence="9" key="1">
    <citation type="submission" date="2017-02" db="UniProtKB">
        <authorList>
            <consortium name="WormBaseParasite"/>
        </authorList>
    </citation>
    <scope>IDENTIFICATION</scope>
</reference>
<dbReference type="Proteomes" id="UP000276776">
    <property type="component" value="Unassembled WGS sequence"/>
</dbReference>
<dbReference type="STRING" id="103827.A0A0N5DBD4"/>
<sequence>MLLKMGTYFRSDLKFLKVLKCQFRGVPLLSLTATATDDVIDDVRNMLEILDFKPLSNVEFKNVLMKMLKTRFAKLSEIIYSIKAAYYHAFMDSQQRSSTHKKWLSRTIIIIVAPIAFGEILIFVFSHLSSYTLF</sequence>
<evidence type="ECO:0000313" key="9">
    <source>
        <dbReference type="WBParaSite" id="TCLT_0001049601-mRNA-1"/>
    </source>
</evidence>
<keyword evidence="8" id="KW-1185">Reference proteome</keyword>